<keyword evidence="1" id="KW-0678">Repressor</keyword>
<gene>
    <name evidence="6" type="ORF">A2931_00710</name>
</gene>
<evidence type="ECO:0000313" key="6">
    <source>
        <dbReference type="EMBL" id="OGZ29800.1"/>
    </source>
</evidence>
<dbReference type="Proteomes" id="UP000177486">
    <property type="component" value="Unassembled WGS sequence"/>
</dbReference>
<dbReference type="AlphaFoldDB" id="A0A1G2EWN1"/>
<dbReference type="SUPFAM" id="SSF55781">
    <property type="entry name" value="GAF domain-like"/>
    <property type="match status" value="1"/>
</dbReference>
<reference evidence="6 7" key="1">
    <citation type="journal article" date="2016" name="Nat. Commun.">
        <title>Thousands of microbial genomes shed light on interconnected biogeochemical processes in an aquifer system.</title>
        <authorList>
            <person name="Anantharaman K."/>
            <person name="Brown C.T."/>
            <person name="Hug L.A."/>
            <person name="Sharon I."/>
            <person name="Castelle C.J."/>
            <person name="Probst A.J."/>
            <person name="Thomas B.C."/>
            <person name="Singh A."/>
            <person name="Wilkins M.J."/>
            <person name="Karaoz U."/>
            <person name="Brodie E.L."/>
            <person name="Williams K.H."/>
            <person name="Hubbard S.S."/>
            <person name="Banfield J.F."/>
        </authorList>
    </citation>
    <scope>NUCLEOTIDE SEQUENCE [LARGE SCALE GENOMIC DNA]</scope>
</reference>
<accession>A0A1G2EWN1</accession>
<dbReference type="InterPro" id="IPR036390">
    <property type="entry name" value="WH_DNA-bd_sf"/>
</dbReference>
<dbReference type="InterPro" id="IPR036388">
    <property type="entry name" value="WH-like_DNA-bd_sf"/>
</dbReference>
<keyword evidence="4" id="KW-0804">Transcription</keyword>
<feature type="domain" description="Heat-inducible transcription repressor HrcA C-terminal" evidence="5">
    <location>
        <begin position="99"/>
        <end position="211"/>
    </location>
</feature>
<dbReference type="Gene3D" id="1.10.10.10">
    <property type="entry name" value="Winged helix-like DNA-binding domain superfamily/Winged helix DNA-binding domain"/>
    <property type="match status" value="1"/>
</dbReference>
<proteinExistence type="predicted"/>
<organism evidence="6 7">
    <name type="scientific">Candidatus Niyogibacteria bacterium RIFCSPLOWO2_01_FULL_45_48</name>
    <dbReference type="NCBI Taxonomy" id="1801724"/>
    <lineage>
        <taxon>Bacteria</taxon>
        <taxon>Candidatus Niyogiibacteriota</taxon>
    </lineage>
</organism>
<comment type="caution">
    <text evidence="6">The sequence shown here is derived from an EMBL/GenBank/DDBJ whole genome shotgun (WGS) entry which is preliminary data.</text>
</comment>
<name>A0A1G2EWN1_9BACT</name>
<dbReference type="PANTHER" id="PTHR34824">
    <property type="entry name" value="HEAT-INDUCIBLE TRANSCRIPTION REPRESSOR HRCA"/>
    <property type="match status" value="1"/>
</dbReference>
<dbReference type="EMBL" id="MHMQ01000032">
    <property type="protein sequence ID" value="OGZ29800.1"/>
    <property type="molecule type" value="Genomic_DNA"/>
</dbReference>
<evidence type="ECO:0000256" key="3">
    <source>
        <dbReference type="ARBA" id="ARBA00023016"/>
    </source>
</evidence>
<evidence type="ECO:0000313" key="7">
    <source>
        <dbReference type="Proteomes" id="UP000177486"/>
    </source>
</evidence>
<evidence type="ECO:0000259" key="5">
    <source>
        <dbReference type="Pfam" id="PF01628"/>
    </source>
</evidence>
<keyword evidence="2" id="KW-0805">Transcription regulation</keyword>
<dbReference type="GO" id="GO:0045892">
    <property type="term" value="P:negative regulation of DNA-templated transcription"/>
    <property type="evidence" value="ECO:0007669"/>
    <property type="project" value="TreeGrafter"/>
</dbReference>
<dbReference type="PANTHER" id="PTHR34824:SF1">
    <property type="entry name" value="HEAT-INDUCIBLE TRANSCRIPTION REPRESSOR HRCA"/>
    <property type="match status" value="1"/>
</dbReference>
<dbReference type="Pfam" id="PF01628">
    <property type="entry name" value="HrcA"/>
    <property type="match status" value="1"/>
</dbReference>
<dbReference type="SUPFAM" id="SSF46785">
    <property type="entry name" value="Winged helix' DNA-binding domain"/>
    <property type="match status" value="1"/>
</dbReference>
<evidence type="ECO:0000256" key="1">
    <source>
        <dbReference type="ARBA" id="ARBA00022491"/>
    </source>
</evidence>
<protein>
    <recommendedName>
        <fullName evidence="5">Heat-inducible transcription repressor HrcA C-terminal domain-containing protein</fullName>
    </recommendedName>
</protein>
<dbReference type="GO" id="GO:0003677">
    <property type="term" value="F:DNA binding"/>
    <property type="evidence" value="ECO:0007669"/>
    <property type="project" value="InterPro"/>
</dbReference>
<evidence type="ECO:0000256" key="2">
    <source>
        <dbReference type="ARBA" id="ARBA00023015"/>
    </source>
</evidence>
<dbReference type="InterPro" id="IPR021153">
    <property type="entry name" value="HrcA_C"/>
</dbReference>
<dbReference type="InterPro" id="IPR002571">
    <property type="entry name" value="HrcA"/>
</dbReference>
<sequence length="223" mass="25592">MLLSERENTILDFLVRDFIKTAEPVSSSKIREGLRLKESPATIRNIVADLDESGYLEQPHTSAGRVPTDMAYRYFVDNLMSEVELSRQISLRMKRLTLDREISRFLAETLNLMGFSSVDEGHFDGHGLFRLLKNPEFKKEESVLDAGYFVDHINELAKIYGRQATKNTEIFIGKENPARCAREFGVFYAESYGRGVKQITILVGPKRMNYELVSGYINLFFDE</sequence>
<keyword evidence="3" id="KW-0346">Stress response</keyword>
<evidence type="ECO:0000256" key="4">
    <source>
        <dbReference type="ARBA" id="ARBA00023163"/>
    </source>
</evidence>